<dbReference type="PANTHER" id="PTHR30258:SF1">
    <property type="entry name" value="PROTEIN TRANSPORT PROTEIN HOFB HOMOLOG"/>
    <property type="match status" value="1"/>
</dbReference>
<dbReference type="PANTHER" id="PTHR30258">
    <property type="entry name" value="TYPE II SECRETION SYSTEM PROTEIN GSPE-RELATED"/>
    <property type="match status" value="1"/>
</dbReference>
<dbReference type="Gene3D" id="3.40.50.300">
    <property type="entry name" value="P-loop containing nucleotide triphosphate hydrolases"/>
    <property type="match status" value="1"/>
</dbReference>
<evidence type="ECO:0000313" key="6">
    <source>
        <dbReference type="EMBL" id="CAH1202512.1"/>
    </source>
</evidence>
<organism evidence="6 7">
    <name type="scientific">Paenibacillus plantiphilus</name>
    <dbReference type="NCBI Taxonomy" id="2905650"/>
    <lineage>
        <taxon>Bacteria</taxon>
        <taxon>Bacillati</taxon>
        <taxon>Bacillota</taxon>
        <taxon>Bacilli</taxon>
        <taxon>Bacillales</taxon>
        <taxon>Paenibacillaceae</taxon>
        <taxon>Paenibacillus</taxon>
    </lineage>
</organism>
<sequence length="552" mass="62213">MLKRKRLGDLLIEAGVITQEQLSSALDEQKVLKLRLGDLLVSKNYVTEQQIIETLEIQLGVSYVQINHQEMDPKIIALIPQKLAERQKVLPIRIEDGKLIVAMNDPLDYFAIDELRMTTGMNITPVITSKNELDRAIARFYGFQESVDQIVKRLEEREIDDPSMLQDEVYSPVVKTVNQIIEQAVSIGASDIHFDPQEDSLRIRYRVDGVLRTEKKLPYHMQKVIAARIKIMAQLDVAERRLPLDGRVELTILNRKIDFRISTLPTMYGEKIVMRILDSSNKNNKITDLDFTGHNLLRFKQSIERAYGMVVIVGPTGSGKTTTLYSALTHLNSEDVNIVTIEDPVEYQLLGINQVQVNPGPGLTFAKGLRSLLRQDPDIAMVGEMRDVETAEISVRAAMTGHLVLSTLHANNSINAINRLIDMGVEPFLVASSLLCVVAQRLVRRVCTECGQDHEPTADEREWFDKNGVPVTKLRRGAGCIKCSQTGYKGRMPIHEVLLLDDTLRSMILQRRADTEYSEYALKYGLVLMLEDGLQKAAKGLTTVQEVLRVTV</sequence>
<evidence type="ECO:0000259" key="5">
    <source>
        <dbReference type="Pfam" id="PF05157"/>
    </source>
</evidence>
<keyword evidence="3" id="KW-0067">ATP-binding</keyword>
<name>A0ABM9C5Q9_9BACL</name>
<proteinExistence type="inferred from homology"/>
<dbReference type="CDD" id="cd01129">
    <property type="entry name" value="PulE-GspE-like"/>
    <property type="match status" value="1"/>
</dbReference>
<dbReference type="SUPFAM" id="SSF52540">
    <property type="entry name" value="P-loop containing nucleoside triphosphate hydrolases"/>
    <property type="match status" value="1"/>
</dbReference>
<gene>
    <name evidence="6" type="primary">xpsE</name>
    <name evidence="6" type="ORF">PAECIP111893_01817</name>
</gene>
<dbReference type="InterPro" id="IPR037257">
    <property type="entry name" value="T2SS_E_N_sf"/>
</dbReference>
<feature type="domain" description="Type II secretion system protein GspE N-terminal" evidence="5">
    <location>
        <begin position="59"/>
        <end position="146"/>
    </location>
</feature>
<evidence type="ECO:0000313" key="7">
    <source>
        <dbReference type="Proteomes" id="UP000838686"/>
    </source>
</evidence>
<dbReference type="RefSeq" id="WP_236340162.1">
    <property type="nucleotide sequence ID" value="NZ_CAKMMF010000008.1"/>
</dbReference>
<dbReference type="Pfam" id="PF05157">
    <property type="entry name" value="MshEN"/>
    <property type="match status" value="1"/>
</dbReference>
<reference evidence="6" key="1">
    <citation type="submission" date="2022-01" db="EMBL/GenBank/DDBJ databases">
        <authorList>
            <person name="Criscuolo A."/>
        </authorList>
    </citation>
    <scope>NUCLEOTIDE SEQUENCE</scope>
    <source>
        <strain evidence="6">CIP111893</strain>
    </source>
</reference>
<accession>A0ABM9C5Q9</accession>
<comment type="caution">
    <text evidence="6">The sequence shown here is derived from an EMBL/GenBank/DDBJ whole genome shotgun (WGS) entry which is preliminary data.</text>
</comment>
<protein>
    <submittedName>
        <fullName evidence="6">Type II secretion system protein E</fullName>
    </submittedName>
</protein>
<evidence type="ECO:0000256" key="2">
    <source>
        <dbReference type="ARBA" id="ARBA00022741"/>
    </source>
</evidence>
<feature type="domain" description="Bacterial type II secretion system protein E" evidence="4">
    <location>
        <begin position="170"/>
        <end position="549"/>
    </location>
</feature>
<dbReference type="InterPro" id="IPR027417">
    <property type="entry name" value="P-loop_NTPase"/>
</dbReference>
<dbReference type="InterPro" id="IPR001482">
    <property type="entry name" value="T2SS/T4SS_dom"/>
</dbReference>
<dbReference type="Gene3D" id="3.30.300.160">
    <property type="entry name" value="Type II secretion system, protein E, N-terminal domain"/>
    <property type="match status" value="1"/>
</dbReference>
<comment type="similarity">
    <text evidence="1">Belongs to the GSP E family.</text>
</comment>
<evidence type="ECO:0000256" key="3">
    <source>
        <dbReference type="ARBA" id="ARBA00022840"/>
    </source>
</evidence>
<keyword evidence="7" id="KW-1185">Reference proteome</keyword>
<dbReference type="SUPFAM" id="SSF160246">
    <property type="entry name" value="EspE N-terminal domain-like"/>
    <property type="match status" value="1"/>
</dbReference>
<keyword evidence="2" id="KW-0547">Nucleotide-binding</keyword>
<evidence type="ECO:0000256" key="1">
    <source>
        <dbReference type="ARBA" id="ARBA00006611"/>
    </source>
</evidence>
<evidence type="ECO:0000259" key="4">
    <source>
        <dbReference type="Pfam" id="PF00437"/>
    </source>
</evidence>
<dbReference type="Pfam" id="PF00437">
    <property type="entry name" value="T2SSE"/>
    <property type="match status" value="1"/>
</dbReference>
<dbReference type="Proteomes" id="UP000838686">
    <property type="component" value="Unassembled WGS sequence"/>
</dbReference>
<dbReference type="InterPro" id="IPR007831">
    <property type="entry name" value="T2SS_GspE_N"/>
</dbReference>
<dbReference type="Gene3D" id="3.30.450.90">
    <property type="match status" value="1"/>
</dbReference>
<dbReference type="EMBL" id="CAKMMF010000008">
    <property type="protein sequence ID" value="CAH1202512.1"/>
    <property type="molecule type" value="Genomic_DNA"/>
</dbReference>